<evidence type="ECO:0000313" key="6">
    <source>
        <dbReference type="EMBL" id="BCL62742.1"/>
    </source>
</evidence>
<evidence type="ECO:0000259" key="5">
    <source>
        <dbReference type="SMART" id="SM00895"/>
    </source>
</evidence>
<accession>A0A8D5FJF4</accession>
<dbReference type="Pfam" id="PF07729">
    <property type="entry name" value="FCD"/>
    <property type="match status" value="1"/>
</dbReference>
<dbReference type="CDD" id="cd07377">
    <property type="entry name" value="WHTH_GntR"/>
    <property type="match status" value="1"/>
</dbReference>
<dbReference type="KEGG" id="dbk:DGMP_34350"/>
<feature type="domain" description="HTH gntR-type" evidence="4">
    <location>
        <begin position="14"/>
        <end position="72"/>
    </location>
</feature>
<dbReference type="EMBL" id="AP024086">
    <property type="protein sequence ID" value="BCL62742.1"/>
    <property type="molecule type" value="Genomic_DNA"/>
</dbReference>
<keyword evidence="1" id="KW-0805">Transcription regulation</keyword>
<dbReference type="GO" id="GO:0003677">
    <property type="term" value="F:DNA binding"/>
    <property type="evidence" value="ECO:0007669"/>
    <property type="project" value="UniProtKB-KW"/>
</dbReference>
<proteinExistence type="predicted"/>
<keyword evidence="3" id="KW-0804">Transcription</keyword>
<organism evidence="6 7">
    <name type="scientific">Desulfomarina profundi</name>
    <dbReference type="NCBI Taxonomy" id="2772557"/>
    <lineage>
        <taxon>Bacteria</taxon>
        <taxon>Pseudomonadati</taxon>
        <taxon>Thermodesulfobacteriota</taxon>
        <taxon>Desulfobulbia</taxon>
        <taxon>Desulfobulbales</taxon>
        <taxon>Desulfobulbaceae</taxon>
        <taxon>Desulfomarina</taxon>
    </lineage>
</organism>
<dbReference type="RefSeq" id="WP_228855071.1">
    <property type="nucleotide sequence ID" value="NZ_AP024086.1"/>
</dbReference>
<dbReference type="Proteomes" id="UP000826725">
    <property type="component" value="Chromosome"/>
</dbReference>
<keyword evidence="2" id="KW-0238">DNA-binding</keyword>
<dbReference type="PANTHER" id="PTHR43537">
    <property type="entry name" value="TRANSCRIPTIONAL REGULATOR, GNTR FAMILY"/>
    <property type="match status" value="1"/>
</dbReference>
<evidence type="ECO:0000256" key="1">
    <source>
        <dbReference type="ARBA" id="ARBA00023015"/>
    </source>
</evidence>
<dbReference type="Pfam" id="PF00392">
    <property type="entry name" value="GntR"/>
    <property type="match status" value="1"/>
</dbReference>
<gene>
    <name evidence="6" type="ORF">DGMP_34350</name>
</gene>
<dbReference type="InterPro" id="IPR000524">
    <property type="entry name" value="Tscrpt_reg_HTH_GntR"/>
</dbReference>
<dbReference type="PANTHER" id="PTHR43537:SF5">
    <property type="entry name" value="UXU OPERON TRANSCRIPTIONAL REGULATOR"/>
    <property type="match status" value="1"/>
</dbReference>
<evidence type="ECO:0000313" key="7">
    <source>
        <dbReference type="Proteomes" id="UP000826725"/>
    </source>
</evidence>
<evidence type="ECO:0000259" key="4">
    <source>
        <dbReference type="SMART" id="SM00345"/>
    </source>
</evidence>
<reference evidence="6" key="1">
    <citation type="submission" date="2020-09" db="EMBL/GenBank/DDBJ databases">
        <title>Desulfogranum mesoprofundum gen. nov., sp. nov., a novel mesophilic, sulfate-reducing chemolithoautotroph isolated from a deep-sea hydrothermal vent chimney in the Suiyo Seamount.</title>
        <authorList>
            <person name="Hashimoto Y."/>
            <person name="Nakagawa S."/>
        </authorList>
    </citation>
    <scope>NUCLEOTIDE SEQUENCE</scope>
    <source>
        <strain evidence="6">KT2</strain>
    </source>
</reference>
<dbReference type="GO" id="GO:0003700">
    <property type="term" value="F:DNA-binding transcription factor activity"/>
    <property type="evidence" value="ECO:0007669"/>
    <property type="project" value="InterPro"/>
</dbReference>
<protein>
    <submittedName>
        <fullName evidence="6">GntR family transcriptional regulator</fullName>
    </submittedName>
</protein>
<evidence type="ECO:0000256" key="3">
    <source>
        <dbReference type="ARBA" id="ARBA00023163"/>
    </source>
</evidence>
<feature type="domain" description="GntR C-terminal" evidence="5">
    <location>
        <begin position="82"/>
        <end position="206"/>
    </location>
</feature>
<dbReference type="SMART" id="SM00895">
    <property type="entry name" value="FCD"/>
    <property type="match status" value="1"/>
</dbReference>
<name>A0A8D5FJF4_9BACT</name>
<dbReference type="InterPro" id="IPR011711">
    <property type="entry name" value="GntR_C"/>
</dbReference>
<sequence>MEKESQKINSEDAVYQKLKSAIRKRYIKQGSQLVEITLAQQLGVSRTPVRSAIKRLEAEGLVNSIPNRGAFVITPTLKEIEETFLVRAQLEKMATRLTAEKISKNQVRELEIIIKREKEVFDKNNLDEYFAVNDMLHLKIAELSENKVLHAYVKELLDRTRIFLILYDPFFKLEYSPTTEHQMIVDALKNRSPEKAAQAVEAHIKSSIEGLEAAGILPEDYLSI</sequence>
<dbReference type="AlphaFoldDB" id="A0A8D5FJF4"/>
<keyword evidence="7" id="KW-1185">Reference proteome</keyword>
<evidence type="ECO:0000256" key="2">
    <source>
        <dbReference type="ARBA" id="ARBA00023125"/>
    </source>
</evidence>
<dbReference type="SMART" id="SM00345">
    <property type="entry name" value="HTH_GNTR"/>
    <property type="match status" value="1"/>
</dbReference>